<keyword evidence="2" id="KW-1185">Reference proteome</keyword>
<dbReference type="Proteomes" id="UP000235145">
    <property type="component" value="Unassembled WGS sequence"/>
</dbReference>
<organism evidence="1 2">
    <name type="scientific">Lactuca sativa</name>
    <name type="common">Garden lettuce</name>
    <dbReference type="NCBI Taxonomy" id="4236"/>
    <lineage>
        <taxon>Eukaryota</taxon>
        <taxon>Viridiplantae</taxon>
        <taxon>Streptophyta</taxon>
        <taxon>Embryophyta</taxon>
        <taxon>Tracheophyta</taxon>
        <taxon>Spermatophyta</taxon>
        <taxon>Magnoliopsida</taxon>
        <taxon>eudicotyledons</taxon>
        <taxon>Gunneridae</taxon>
        <taxon>Pentapetalae</taxon>
        <taxon>asterids</taxon>
        <taxon>campanulids</taxon>
        <taxon>Asterales</taxon>
        <taxon>Asteraceae</taxon>
        <taxon>Cichorioideae</taxon>
        <taxon>Cichorieae</taxon>
        <taxon>Lactucinae</taxon>
        <taxon>Lactuca</taxon>
    </lineage>
</organism>
<name>A0A9R1W981_LACSA</name>
<comment type="caution">
    <text evidence="1">The sequence shown here is derived from an EMBL/GenBank/DDBJ whole genome shotgun (WGS) entry which is preliminary data.</text>
</comment>
<dbReference type="AlphaFoldDB" id="A0A9R1W981"/>
<sequence>MVRLQNRPICGLMFRQSCFGDYVNMLMGVECHPLLCHYLMFKEVTTFDPIDLKELLFPVGDYQVCFDKKAFCFVTGLRFGDYFHPSSSFAEFRERVFPFVSISRSIWILKTFPNNSIVGSPISGVILRAVTYPRMRCLHAFHCQRILDVTNVCTLVHLIIYNLL</sequence>
<evidence type="ECO:0000313" key="2">
    <source>
        <dbReference type="Proteomes" id="UP000235145"/>
    </source>
</evidence>
<gene>
    <name evidence="1" type="ORF">LSAT_V11C200071540</name>
</gene>
<reference evidence="1 2" key="1">
    <citation type="journal article" date="2017" name="Nat. Commun.">
        <title>Genome assembly with in vitro proximity ligation data and whole-genome triplication in lettuce.</title>
        <authorList>
            <person name="Reyes-Chin-Wo S."/>
            <person name="Wang Z."/>
            <person name="Yang X."/>
            <person name="Kozik A."/>
            <person name="Arikit S."/>
            <person name="Song C."/>
            <person name="Xia L."/>
            <person name="Froenicke L."/>
            <person name="Lavelle D.O."/>
            <person name="Truco M.J."/>
            <person name="Xia R."/>
            <person name="Zhu S."/>
            <person name="Xu C."/>
            <person name="Xu H."/>
            <person name="Xu X."/>
            <person name="Cox K."/>
            <person name="Korf I."/>
            <person name="Meyers B.C."/>
            <person name="Michelmore R.W."/>
        </authorList>
    </citation>
    <scope>NUCLEOTIDE SEQUENCE [LARGE SCALE GENOMIC DNA]</scope>
    <source>
        <strain evidence="2">cv. Salinas</strain>
        <tissue evidence="1">Seedlings</tissue>
    </source>
</reference>
<dbReference type="PANTHER" id="PTHR48449">
    <property type="entry name" value="DUF1985 DOMAIN-CONTAINING PROTEIN"/>
    <property type="match status" value="1"/>
</dbReference>
<proteinExistence type="predicted"/>
<accession>A0A9R1W981</accession>
<dbReference type="PANTHER" id="PTHR48449:SF1">
    <property type="entry name" value="DUF1985 DOMAIN-CONTAINING PROTEIN"/>
    <property type="match status" value="1"/>
</dbReference>
<evidence type="ECO:0000313" key="1">
    <source>
        <dbReference type="EMBL" id="KAJ0220835.1"/>
    </source>
</evidence>
<protein>
    <submittedName>
        <fullName evidence="1">Uncharacterized protein</fullName>
    </submittedName>
</protein>
<dbReference type="EMBL" id="NBSK02000002">
    <property type="protein sequence ID" value="KAJ0220835.1"/>
    <property type="molecule type" value="Genomic_DNA"/>
</dbReference>